<dbReference type="OrthoDB" id="9793394at2"/>
<organism evidence="4 5">
    <name type="scientific">Hoeflea marina</name>
    <dbReference type="NCBI Taxonomy" id="274592"/>
    <lineage>
        <taxon>Bacteria</taxon>
        <taxon>Pseudomonadati</taxon>
        <taxon>Pseudomonadota</taxon>
        <taxon>Alphaproteobacteria</taxon>
        <taxon>Hyphomicrobiales</taxon>
        <taxon>Rhizobiaceae</taxon>
        <taxon>Hoeflea</taxon>
    </lineage>
</organism>
<dbReference type="RefSeq" id="WP_110032353.1">
    <property type="nucleotide sequence ID" value="NZ_QGTR01000003.1"/>
</dbReference>
<dbReference type="Proteomes" id="UP000246352">
    <property type="component" value="Unassembled WGS sequence"/>
</dbReference>
<keyword evidence="5" id="KW-1185">Reference proteome</keyword>
<dbReference type="SUPFAM" id="SSF55729">
    <property type="entry name" value="Acyl-CoA N-acyltransferases (Nat)"/>
    <property type="match status" value="1"/>
</dbReference>
<dbReference type="EMBL" id="QGTR01000003">
    <property type="protein sequence ID" value="PWW00099.1"/>
    <property type="molecule type" value="Genomic_DNA"/>
</dbReference>
<name>A0A317PHI5_9HYPH</name>
<dbReference type="PANTHER" id="PTHR36449">
    <property type="entry name" value="ACETYLTRANSFERASE-RELATED"/>
    <property type="match status" value="1"/>
</dbReference>
<comment type="caution">
    <text evidence="4">The sequence shown here is derived from an EMBL/GenBank/DDBJ whole genome shotgun (WGS) entry which is preliminary data.</text>
</comment>
<evidence type="ECO:0008006" key="6">
    <source>
        <dbReference type="Google" id="ProtNLM"/>
    </source>
</evidence>
<dbReference type="GO" id="GO:0016746">
    <property type="term" value="F:acyltransferase activity"/>
    <property type="evidence" value="ECO:0007669"/>
    <property type="project" value="UniProtKB-KW"/>
</dbReference>
<evidence type="ECO:0000256" key="3">
    <source>
        <dbReference type="ARBA" id="ARBA00023315"/>
    </source>
</evidence>
<dbReference type="PANTHER" id="PTHR36449:SF1">
    <property type="entry name" value="ACETYLTRANSFERASE"/>
    <property type="match status" value="1"/>
</dbReference>
<evidence type="ECO:0000313" key="4">
    <source>
        <dbReference type="EMBL" id="PWW00099.1"/>
    </source>
</evidence>
<protein>
    <recommendedName>
        <fullName evidence="6">Acetyltransferase (GNAT) family protein</fullName>
    </recommendedName>
</protein>
<dbReference type="InterPro" id="IPR016181">
    <property type="entry name" value="Acyl_CoA_acyltransferase"/>
</dbReference>
<keyword evidence="3" id="KW-0012">Acyltransferase</keyword>
<proteinExistence type="predicted"/>
<accession>A0A317PHI5</accession>
<reference evidence="4 5" key="1">
    <citation type="submission" date="2018-05" db="EMBL/GenBank/DDBJ databases">
        <title>Genomic Encyclopedia of Type Strains, Phase IV (KMG-IV): sequencing the most valuable type-strain genomes for metagenomic binning, comparative biology and taxonomic classification.</title>
        <authorList>
            <person name="Goeker M."/>
        </authorList>
    </citation>
    <scope>NUCLEOTIDE SEQUENCE [LARGE SCALE GENOMIC DNA]</scope>
    <source>
        <strain evidence="4 5">DSM 16791</strain>
    </source>
</reference>
<dbReference type="AlphaFoldDB" id="A0A317PHI5"/>
<evidence type="ECO:0000313" key="5">
    <source>
        <dbReference type="Proteomes" id="UP000246352"/>
    </source>
</evidence>
<evidence type="ECO:0000256" key="2">
    <source>
        <dbReference type="ARBA" id="ARBA00022679"/>
    </source>
</evidence>
<gene>
    <name evidence="4" type="ORF">DFR52_103301</name>
</gene>
<keyword evidence="1" id="KW-1277">Toxin-antitoxin system</keyword>
<evidence type="ECO:0000256" key="1">
    <source>
        <dbReference type="ARBA" id="ARBA00022649"/>
    </source>
</evidence>
<keyword evidence="2" id="KW-0808">Transferase</keyword>
<sequence>MTGGNIDKNAIEPFDPDKHDRTAFCCGVDQVDNFFRKTANKLAKADNTRIYVMVAPDGATIGFSALNAHAIHYRELPGKYARPRPANGSIPAAFLSMIGIDKRYAGQGYGGDLIADALLRIAQASERVGIVMVVLDVLDDGNPALVARRTALYAAYGFQPLPSNPRRLFLPVATVRQFLRESDGHF</sequence>
<dbReference type="Gene3D" id="3.40.630.30">
    <property type="match status" value="1"/>
</dbReference>